<evidence type="ECO:0000313" key="1">
    <source>
        <dbReference type="EMBL" id="RKH66425.1"/>
    </source>
</evidence>
<organism evidence="1 2">
    <name type="scientific">Corallococcus interemptor</name>
    <dbReference type="NCBI Taxonomy" id="2316720"/>
    <lineage>
        <taxon>Bacteria</taxon>
        <taxon>Pseudomonadati</taxon>
        <taxon>Myxococcota</taxon>
        <taxon>Myxococcia</taxon>
        <taxon>Myxococcales</taxon>
        <taxon>Cystobacterineae</taxon>
        <taxon>Myxococcaceae</taxon>
        <taxon>Corallococcus</taxon>
    </lineage>
</organism>
<protein>
    <submittedName>
        <fullName evidence="1">Uncharacterized protein</fullName>
    </submittedName>
</protein>
<gene>
    <name evidence="1" type="ORF">D7X96_21720</name>
</gene>
<evidence type="ECO:0000313" key="2">
    <source>
        <dbReference type="Proteomes" id="UP000282656"/>
    </source>
</evidence>
<accession>A0A3A8QJB7</accession>
<dbReference type="EMBL" id="RAWM01000061">
    <property type="protein sequence ID" value="RKH66425.1"/>
    <property type="molecule type" value="Genomic_DNA"/>
</dbReference>
<dbReference type="OrthoDB" id="5382122at2"/>
<keyword evidence="2" id="KW-1185">Reference proteome</keyword>
<sequence length="153" mass="17678">MPSRWDHLFDLKPVALVDHLLDEVARLLAKDLESWPPPVQDLDPATLGEFAPLFQEATRRPAPAVYTEALRLAKWDLAREFDAFDDYVRNKRYLERGLSPDDRVPLLFLTRWLTEQMLGLGEATQGRIKRPLMRDCLDRVESRLNATARLPQA</sequence>
<comment type="caution">
    <text evidence="1">The sequence shown here is derived from an EMBL/GenBank/DDBJ whole genome shotgun (WGS) entry which is preliminary data.</text>
</comment>
<dbReference type="RefSeq" id="WP_121725681.1">
    <property type="nucleotide sequence ID" value="NZ_RAWM01000061.1"/>
</dbReference>
<reference evidence="2" key="1">
    <citation type="submission" date="2018-09" db="EMBL/GenBank/DDBJ databases">
        <authorList>
            <person name="Livingstone P.G."/>
            <person name="Whitworth D.E."/>
        </authorList>
    </citation>
    <scope>NUCLEOTIDE SEQUENCE [LARGE SCALE GENOMIC DNA]</scope>
    <source>
        <strain evidence="2">AB047A</strain>
    </source>
</reference>
<proteinExistence type="predicted"/>
<dbReference type="AlphaFoldDB" id="A0A3A8QJB7"/>
<name>A0A3A8QJB7_9BACT</name>
<dbReference type="Proteomes" id="UP000282656">
    <property type="component" value="Unassembled WGS sequence"/>
</dbReference>